<sequence>MRIEANITSLASPDIQLNDSIADHVVHARGDDLDVPEEDDDFRKRLEGFIEQFNLELPQALLPTPPKVQQGNKNKLPSVSGRRSARLAAKNPEGKGPSSLGLQVLAKKLRVIADTPESTSQKLGALFKQDLTPTAVRAIRELVKLGGGHAMLSRTVGSHGASTSAQ</sequence>
<keyword evidence="3" id="KW-1185">Reference proteome</keyword>
<comment type="caution">
    <text evidence="2">The sequence shown here is derived from an EMBL/GenBank/DDBJ whole genome shotgun (WGS) entry which is preliminary data.</text>
</comment>
<proteinExistence type="predicted"/>
<feature type="region of interest" description="Disordered" evidence="1">
    <location>
        <begin position="62"/>
        <end position="99"/>
    </location>
</feature>
<evidence type="ECO:0000313" key="3">
    <source>
        <dbReference type="Proteomes" id="UP000729402"/>
    </source>
</evidence>
<dbReference type="EMBL" id="JAAALK010000079">
    <property type="protein sequence ID" value="KAG8096468.1"/>
    <property type="molecule type" value="Genomic_DNA"/>
</dbReference>
<reference evidence="2" key="2">
    <citation type="submission" date="2021-02" db="EMBL/GenBank/DDBJ databases">
        <authorList>
            <person name="Kimball J.A."/>
            <person name="Haas M.W."/>
            <person name="Macchietto M."/>
            <person name="Kono T."/>
            <person name="Duquette J."/>
            <person name="Shao M."/>
        </authorList>
    </citation>
    <scope>NUCLEOTIDE SEQUENCE</scope>
    <source>
        <tissue evidence="2">Fresh leaf tissue</tissue>
    </source>
</reference>
<dbReference type="AlphaFoldDB" id="A0A8J5WZJ6"/>
<accession>A0A8J5WZJ6</accession>
<evidence type="ECO:0000256" key="1">
    <source>
        <dbReference type="SAM" id="MobiDB-lite"/>
    </source>
</evidence>
<protein>
    <submittedName>
        <fullName evidence="2">Uncharacterized protein</fullName>
    </submittedName>
</protein>
<dbReference type="Proteomes" id="UP000729402">
    <property type="component" value="Unassembled WGS sequence"/>
</dbReference>
<gene>
    <name evidence="2" type="ORF">GUJ93_ZPchr0013g36063</name>
</gene>
<name>A0A8J5WZJ6_ZIZPA</name>
<organism evidence="2 3">
    <name type="scientific">Zizania palustris</name>
    <name type="common">Northern wild rice</name>
    <dbReference type="NCBI Taxonomy" id="103762"/>
    <lineage>
        <taxon>Eukaryota</taxon>
        <taxon>Viridiplantae</taxon>
        <taxon>Streptophyta</taxon>
        <taxon>Embryophyta</taxon>
        <taxon>Tracheophyta</taxon>
        <taxon>Spermatophyta</taxon>
        <taxon>Magnoliopsida</taxon>
        <taxon>Liliopsida</taxon>
        <taxon>Poales</taxon>
        <taxon>Poaceae</taxon>
        <taxon>BOP clade</taxon>
        <taxon>Oryzoideae</taxon>
        <taxon>Oryzeae</taxon>
        <taxon>Zizaniinae</taxon>
        <taxon>Zizania</taxon>
    </lineage>
</organism>
<evidence type="ECO:0000313" key="2">
    <source>
        <dbReference type="EMBL" id="KAG8096468.1"/>
    </source>
</evidence>
<feature type="compositionally biased region" description="Polar residues" evidence="1">
    <location>
        <begin position="67"/>
        <end position="77"/>
    </location>
</feature>
<reference evidence="2" key="1">
    <citation type="journal article" date="2021" name="bioRxiv">
        <title>Whole Genome Assembly and Annotation of Northern Wild Rice, Zizania palustris L., Supports a Whole Genome Duplication in the Zizania Genus.</title>
        <authorList>
            <person name="Haas M."/>
            <person name="Kono T."/>
            <person name="Macchietto M."/>
            <person name="Millas R."/>
            <person name="McGilp L."/>
            <person name="Shao M."/>
            <person name="Duquette J."/>
            <person name="Hirsch C.N."/>
            <person name="Kimball J."/>
        </authorList>
    </citation>
    <scope>NUCLEOTIDE SEQUENCE</scope>
    <source>
        <tissue evidence="2">Fresh leaf tissue</tissue>
    </source>
</reference>